<accession>A0ABR3CQZ2</accession>
<reference evidence="1 2" key="1">
    <citation type="submission" date="2024-02" db="EMBL/GenBank/DDBJ databases">
        <title>De novo assembly and annotation of 12 fungi associated with fruit tree decline syndrome in Ontario, Canada.</title>
        <authorList>
            <person name="Sulman M."/>
            <person name="Ellouze W."/>
            <person name="Ilyukhin E."/>
        </authorList>
    </citation>
    <scope>NUCLEOTIDE SEQUENCE [LARGE SCALE GENOMIC DNA]</scope>
    <source>
        <strain evidence="1 2">FDS-637</strain>
    </source>
</reference>
<dbReference type="EMBL" id="JAJVCZ030000003">
    <property type="protein sequence ID" value="KAL0261894.1"/>
    <property type="molecule type" value="Genomic_DNA"/>
</dbReference>
<protein>
    <submittedName>
        <fullName evidence="1">Uncharacterized protein</fullName>
    </submittedName>
</protein>
<organism evidence="1 2">
    <name type="scientific">Diplodia seriata</name>
    <dbReference type="NCBI Taxonomy" id="420778"/>
    <lineage>
        <taxon>Eukaryota</taxon>
        <taxon>Fungi</taxon>
        <taxon>Dikarya</taxon>
        <taxon>Ascomycota</taxon>
        <taxon>Pezizomycotina</taxon>
        <taxon>Dothideomycetes</taxon>
        <taxon>Dothideomycetes incertae sedis</taxon>
        <taxon>Botryosphaeriales</taxon>
        <taxon>Botryosphaeriaceae</taxon>
        <taxon>Diplodia</taxon>
    </lineage>
</organism>
<dbReference type="RefSeq" id="XP_066634923.1">
    <property type="nucleotide sequence ID" value="XM_066774804.1"/>
</dbReference>
<dbReference type="GeneID" id="92007412"/>
<proteinExistence type="predicted"/>
<sequence length="114" mass="12719">MDKQFTTMTGPDNQQPGFTATSLADSASVLVNDFDIVKATIKFLRARPHSPANLTLTYDQCKAIFDEHKVFTEVCCALFSMGAVFTAKEFGYCTFSKHALADPRDRLPQYPEDD</sequence>
<name>A0ABR3CQZ2_9PEZI</name>
<evidence type="ECO:0000313" key="1">
    <source>
        <dbReference type="EMBL" id="KAL0261894.1"/>
    </source>
</evidence>
<keyword evidence="2" id="KW-1185">Reference proteome</keyword>
<dbReference type="Proteomes" id="UP001430584">
    <property type="component" value="Unassembled WGS sequence"/>
</dbReference>
<comment type="caution">
    <text evidence="1">The sequence shown here is derived from an EMBL/GenBank/DDBJ whole genome shotgun (WGS) entry which is preliminary data.</text>
</comment>
<gene>
    <name evidence="1" type="ORF">SLS55_003327</name>
</gene>
<evidence type="ECO:0000313" key="2">
    <source>
        <dbReference type="Proteomes" id="UP001430584"/>
    </source>
</evidence>